<feature type="region of interest" description="Disordered" evidence="3">
    <location>
        <begin position="737"/>
        <end position="772"/>
    </location>
</feature>
<evidence type="ECO:0000256" key="3">
    <source>
        <dbReference type="SAM" id="MobiDB-lite"/>
    </source>
</evidence>
<accession>A0AAE1LXT4</accession>
<dbReference type="GeneID" id="87923121"/>
<dbReference type="InterPro" id="IPR036430">
    <property type="entry name" value="RNase_T2-like_sf"/>
</dbReference>
<proteinExistence type="inferred from homology"/>
<dbReference type="PANTHER" id="PTHR11240:SF22">
    <property type="entry name" value="RIBONUCLEASE T2"/>
    <property type="match status" value="1"/>
</dbReference>
<evidence type="ECO:0000256" key="1">
    <source>
        <dbReference type="ARBA" id="ARBA00007469"/>
    </source>
</evidence>
<dbReference type="Proteomes" id="UP001273209">
    <property type="component" value="Unassembled WGS sequence"/>
</dbReference>
<name>A0AAE1LXT4_9HYPO</name>
<dbReference type="GO" id="GO:0033897">
    <property type="term" value="F:ribonuclease T2 activity"/>
    <property type="evidence" value="ECO:0007669"/>
    <property type="project" value="InterPro"/>
</dbReference>
<dbReference type="Gene3D" id="3.90.730.10">
    <property type="entry name" value="Ribonuclease T2-like"/>
    <property type="match status" value="1"/>
</dbReference>
<feature type="signal peptide" evidence="4">
    <location>
        <begin position="1"/>
        <end position="25"/>
    </location>
</feature>
<dbReference type="InterPro" id="IPR001568">
    <property type="entry name" value="RNase_T2-like"/>
</dbReference>
<dbReference type="InterPro" id="IPR036318">
    <property type="entry name" value="FAD-bd_PCMH-like_sf"/>
</dbReference>
<evidence type="ECO:0000256" key="2">
    <source>
        <dbReference type="RuleBase" id="RU004328"/>
    </source>
</evidence>
<dbReference type="Gene3D" id="3.30.465.10">
    <property type="match status" value="1"/>
</dbReference>
<dbReference type="InterPro" id="IPR016169">
    <property type="entry name" value="FAD-bd_PCMH_sub2"/>
</dbReference>
<dbReference type="AlphaFoldDB" id="A0AAE1LXT4"/>
<protein>
    <submittedName>
        <fullName evidence="5">Uncharacterized protein</fullName>
    </submittedName>
</protein>
<reference evidence="5" key="1">
    <citation type="submission" date="2023-11" db="EMBL/GenBank/DDBJ databases">
        <title>The genome sequences of three competitors of mushroom-forming fungi.</title>
        <authorList>
            <person name="Beijen E."/>
            <person name="Ohm R.A."/>
        </authorList>
    </citation>
    <scope>NUCLEOTIDE SEQUENCE</scope>
    <source>
        <strain evidence="5">CBS 100526</strain>
    </source>
</reference>
<feature type="compositionally biased region" description="Polar residues" evidence="3">
    <location>
        <begin position="747"/>
        <end position="757"/>
    </location>
</feature>
<evidence type="ECO:0000313" key="6">
    <source>
        <dbReference type="Proteomes" id="UP001273209"/>
    </source>
</evidence>
<dbReference type="SUPFAM" id="SSF55895">
    <property type="entry name" value="Ribonuclease Rh-like"/>
    <property type="match status" value="1"/>
</dbReference>
<dbReference type="GO" id="GO:0050660">
    <property type="term" value="F:flavin adenine dinucleotide binding"/>
    <property type="evidence" value="ECO:0007669"/>
    <property type="project" value="InterPro"/>
</dbReference>
<comment type="caution">
    <text evidence="5">The sequence shown here is derived from an EMBL/GenBank/DDBJ whole genome shotgun (WGS) entry which is preliminary data.</text>
</comment>
<dbReference type="SUPFAM" id="SSF56176">
    <property type="entry name" value="FAD-binding/transporter-associated domain-like"/>
    <property type="match status" value="1"/>
</dbReference>
<organism evidence="5 6">
    <name type="scientific">Trichoderma aggressivum f. europaeum</name>
    <dbReference type="NCBI Taxonomy" id="173218"/>
    <lineage>
        <taxon>Eukaryota</taxon>
        <taxon>Fungi</taxon>
        <taxon>Dikarya</taxon>
        <taxon>Ascomycota</taxon>
        <taxon>Pezizomycotina</taxon>
        <taxon>Sordariomycetes</taxon>
        <taxon>Hypocreomycetidae</taxon>
        <taxon>Hypocreales</taxon>
        <taxon>Hypocreaceae</taxon>
        <taxon>Trichoderma</taxon>
    </lineage>
</organism>
<dbReference type="PANTHER" id="PTHR11240">
    <property type="entry name" value="RIBONUCLEASE T2"/>
    <property type="match status" value="1"/>
</dbReference>
<comment type="similarity">
    <text evidence="1 2">Belongs to the RNase T2 family.</text>
</comment>
<sequence>MLWPYHTRLTLVLVALACLVAGAAASCTGYSDSCASNPIPHNRFTAVNYHVDTCNLKWTRGCAVLGKKAWSRNHRPSLSGMQNNFAPGSPKVTLHGLWPSSIGGSGDKNQPYSCKHGSEFDESYLEIFGALLRYYWPTDSKYNNTMQCFILSEWMKHGMCAVIPGADGSAFRLPQEAYYRTAFVLTNEYNANPALRRRLQDIEPIISASCVQCAYLATIGWTESTPLSLNMRLRASIRLTNCIEKLCGLEVAFFACNHTGAPAPVDFYAAMDTPNCGNFLMFRCKSSSAPCCVFSPNINPAAAPLQHSAVSKASKLSSLSPYQPGIAGVPLALLGIWRSLQVSNHYQERLARWNFTANGQASLEWPNYPSRGVQRYVVTHSDDGRNTIFLASTSGSISTCHFQFQYHPVYSYATIRCGALNRLAPDDLAESFLPPHTQWAIGRCNPCSLHCSYSCGPENDYCGAGSCDPAKTVPSTHPPRPREVTDLLKVRHDWCTPDDSSCWPTKTTIQELEQELDPNEPRLGLQWTGYPQPQPAPVPTGSFNNQSCYGLGNTAMGFKALYYYVDVDEMRRSCFKPSSNSTEWNNVSDMCKAALHQNEYRDWNPFIVVFPLNERHVARALSFAVRHRICISTSGSGHEYNSRNSCPTGGILIQVSTQAAFFIDTSNYTTGGLCAVTWKFNVEYFYAGGEKEPNYRLFRDRLKSVLEVTAIEERNFKSAFDYVLSMPADKFLLSVGNPLPTPHPPSDNATGSQNSVFVSRPTRHGNKVRPHNDGGAGYLCDILDAS</sequence>
<evidence type="ECO:0000256" key="4">
    <source>
        <dbReference type="SAM" id="SignalP"/>
    </source>
</evidence>
<feature type="chain" id="PRO_5042167302" evidence="4">
    <location>
        <begin position="26"/>
        <end position="786"/>
    </location>
</feature>
<dbReference type="GO" id="GO:0003723">
    <property type="term" value="F:RNA binding"/>
    <property type="evidence" value="ECO:0007669"/>
    <property type="project" value="InterPro"/>
</dbReference>
<keyword evidence="4" id="KW-0732">Signal</keyword>
<gene>
    <name evidence="5" type="ORF">Triagg1_8377</name>
</gene>
<evidence type="ECO:0000313" key="5">
    <source>
        <dbReference type="EMBL" id="KAK4065825.1"/>
    </source>
</evidence>
<keyword evidence="6" id="KW-1185">Reference proteome</keyword>
<dbReference type="Pfam" id="PF00445">
    <property type="entry name" value="Ribonuclease_T2"/>
    <property type="match status" value="1"/>
</dbReference>
<dbReference type="RefSeq" id="XP_062752570.1">
    <property type="nucleotide sequence ID" value="XM_062903216.1"/>
</dbReference>
<dbReference type="EMBL" id="JAWRVG010000041">
    <property type="protein sequence ID" value="KAK4065825.1"/>
    <property type="molecule type" value="Genomic_DNA"/>
</dbReference>